<dbReference type="AlphaFoldDB" id="A0A5C8PIE1"/>
<gene>
    <name evidence="1" type="ORF">FHP25_21250</name>
</gene>
<organism evidence="1 2">
    <name type="scientific">Vineibacter terrae</name>
    <dbReference type="NCBI Taxonomy" id="2586908"/>
    <lineage>
        <taxon>Bacteria</taxon>
        <taxon>Pseudomonadati</taxon>
        <taxon>Pseudomonadota</taxon>
        <taxon>Alphaproteobacteria</taxon>
        <taxon>Hyphomicrobiales</taxon>
        <taxon>Vineibacter</taxon>
    </lineage>
</organism>
<dbReference type="CDD" id="cd17033">
    <property type="entry name" value="DR1245-like"/>
    <property type="match status" value="1"/>
</dbReference>
<protein>
    <recommendedName>
        <fullName evidence="3">YbjN domain-containing protein</fullName>
    </recommendedName>
</protein>
<sequence>MALSQRERTRPRPVNPLELIEQVVQANDWPFDRTSEREIAAEVAGKWCDYRLFFAWRDDVHALHFTCAFDVRVPPERHRDVHALLAMVNEKLWLGHFDLWSEENLPMFRHSIPLRGTTGLSIEQLEDLVDIAIGECERFYPAFQYVVWAGKTPGEALTASILHTVGEA</sequence>
<proteinExistence type="predicted"/>
<dbReference type="InterPro" id="IPR019660">
    <property type="entry name" value="Put_sensory_transdc_reg_YbjN"/>
</dbReference>
<keyword evidence="2" id="KW-1185">Reference proteome</keyword>
<dbReference type="Pfam" id="PF10722">
    <property type="entry name" value="YbjN"/>
    <property type="match status" value="1"/>
</dbReference>
<reference evidence="1 2" key="1">
    <citation type="submission" date="2019-06" db="EMBL/GenBank/DDBJ databases">
        <title>New taxonomy in bacterial strain CC-CFT640, isolated from vineyard.</title>
        <authorList>
            <person name="Lin S.-Y."/>
            <person name="Tsai C.-F."/>
            <person name="Young C.-C."/>
        </authorList>
    </citation>
    <scope>NUCLEOTIDE SEQUENCE [LARGE SCALE GENOMIC DNA]</scope>
    <source>
        <strain evidence="1 2">CC-CFT640</strain>
    </source>
</reference>
<comment type="caution">
    <text evidence="1">The sequence shown here is derived from an EMBL/GenBank/DDBJ whole genome shotgun (WGS) entry which is preliminary data.</text>
</comment>
<evidence type="ECO:0008006" key="3">
    <source>
        <dbReference type="Google" id="ProtNLM"/>
    </source>
</evidence>
<name>A0A5C8PIE1_9HYPH</name>
<dbReference type="EMBL" id="VDUZ01000025">
    <property type="protein sequence ID" value="TXL73460.1"/>
    <property type="molecule type" value="Genomic_DNA"/>
</dbReference>
<dbReference type="RefSeq" id="WP_147848982.1">
    <property type="nucleotide sequence ID" value="NZ_VDUZ01000025.1"/>
</dbReference>
<evidence type="ECO:0000313" key="1">
    <source>
        <dbReference type="EMBL" id="TXL73460.1"/>
    </source>
</evidence>
<accession>A0A5C8PIE1</accession>
<dbReference type="OrthoDB" id="9792176at2"/>
<dbReference type="Proteomes" id="UP000321638">
    <property type="component" value="Unassembled WGS sequence"/>
</dbReference>
<evidence type="ECO:0000313" key="2">
    <source>
        <dbReference type="Proteomes" id="UP000321638"/>
    </source>
</evidence>